<dbReference type="AlphaFoldDB" id="A0A8T9C0R0"/>
<dbReference type="GO" id="GO:0008474">
    <property type="term" value="F:palmitoyl-(protein) hydrolase activity"/>
    <property type="evidence" value="ECO:0007669"/>
    <property type="project" value="TreeGrafter"/>
</dbReference>
<organism evidence="4 5">
    <name type="scientific">Lachnellula suecica</name>
    <dbReference type="NCBI Taxonomy" id="602035"/>
    <lineage>
        <taxon>Eukaryota</taxon>
        <taxon>Fungi</taxon>
        <taxon>Dikarya</taxon>
        <taxon>Ascomycota</taxon>
        <taxon>Pezizomycotina</taxon>
        <taxon>Leotiomycetes</taxon>
        <taxon>Helotiales</taxon>
        <taxon>Lachnaceae</taxon>
        <taxon>Lachnellula</taxon>
    </lineage>
</organism>
<evidence type="ECO:0000256" key="1">
    <source>
        <dbReference type="ARBA" id="ARBA00006499"/>
    </source>
</evidence>
<feature type="compositionally biased region" description="Polar residues" evidence="2">
    <location>
        <begin position="1"/>
        <end position="21"/>
    </location>
</feature>
<comment type="similarity">
    <text evidence="1">Belongs to the AB hydrolase superfamily. AB hydrolase 2 family.</text>
</comment>
<dbReference type="EMBL" id="QGMK01001009">
    <property type="protein sequence ID" value="TVY75594.1"/>
    <property type="molecule type" value="Genomic_DNA"/>
</dbReference>
<protein>
    <submittedName>
        <fullName evidence="4">Acyl-protein thioesterase</fullName>
    </submittedName>
</protein>
<dbReference type="Proteomes" id="UP000469558">
    <property type="component" value="Unassembled WGS sequence"/>
</dbReference>
<evidence type="ECO:0000256" key="2">
    <source>
        <dbReference type="SAM" id="MobiDB-lite"/>
    </source>
</evidence>
<feature type="region of interest" description="Disordered" evidence="2">
    <location>
        <begin position="1"/>
        <end position="27"/>
    </location>
</feature>
<accession>A0A8T9C0R0</accession>
<sequence length="320" mass="35629">MSSHVHSGLSSTKATMSSPETGSPKLPPGVFPRPLVLYPAFEHRQTFIILHGRGSTAAKFGPPLLETITTSGETLQSAFPHAKIVFLTASRNRATIYKKSYTHQWFDHWHMEEPTKRQDLMRDGLNKSCNYVHSILKQEIESVGKKNVILWGLSQGCATSLASLLTWDGEPFAAMVGMCGYLPFANHIEDIARGNSFEADDDEDPFGREEDDPFSHSDDEDDDIFGGNSSAKDLPAEAVAFLRDEIDMEDKAGMKFQEIPVFLGHGTEDDKVPIDIGREARTCLDLLGAEVQMVEYQGLGHWYSGEMLGDIFNFLREKLL</sequence>
<feature type="domain" description="Phospholipase/carboxylesterase/thioesterase" evidence="3">
    <location>
        <begin position="36"/>
        <end position="189"/>
    </location>
</feature>
<comment type="caution">
    <text evidence="4">The sequence shown here is derived from an EMBL/GenBank/DDBJ whole genome shotgun (WGS) entry which is preliminary data.</text>
</comment>
<dbReference type="SUPFAM" id="SSF53474">
    <property type="entry name" value="alpha/beta-Hydrolases"/>
    <property type="match status" value="1"/>
</dbReference>
<proteinExistence type="inferred from homology"/>
<keyword evidence="5" id="KW-1185">Reference proteome</keyword>
<name>A0A8T9C0R0_9HELO</name>
<feature type="compositionally biased region" description="Basic and acidic residues" evidence="2">
    <location>
        <begin position="205"/>
        <end position="217"/>
    </location>
</feature>
<dbReference type="InterPro" id="IPR029058">
    <property type="entry name" value="AB_hydrolase_fold"/>
</dbReference>
<dbReference type="PANTHER" id="PTHR10655">
    <property type="entry name" value="LYSOPHOSPHOLIPASE-RELATED"/>
    <property type="match status" value="1"/>
</dbReference>
<feature type="domain" description="Phospholipase/carboxylesterase/thioesterase" evidence="3">
    <location>
        <begin position="257"/>
        <end position="316"/>
    </location>
</feature>
<evidence type="ECO:0000259" key="3">
    <source>
        <dbReference type="Pfam" id="PF02230"/>
    </source>
</evidence>
<dbReference type="Gene3D" id="3.40.50.1820">
    <property type="entry name" value="alpha/beta hydrolase"/>
    <property type="match status" value="1"/>
</dbReference>
<evidence type="ECO:0000313" key="4">
    <source>
        <dbReference type="EMBL" id="TVY75594.1"/>
    </source>
</evidence>
<dbReference type="InterPro" id="IPR050565">
    <property type="entry name" value="LYPA1-2/EST-like"/>
</dbReference>
<dbReference type="InterPro" id="IPR003140">
    <property type="entry name" value="PLipase/COase/thioEstase"/>
</dbReference>
<dbReference type="PANTHER" id="PTHR10655:SF64">
    <property type="entry name" value="PHOSPHOLIPASE_CARBOXYLESTERASE_THIOESTERASE DOMAIN-CONTAINING PROTEIN"/>
    <property type="match status" value="1"/>
</dbReference>
<dbReference type="OrthoDB" id="2418081at2759"/>
<evidence type="ECO:0000313" key="5">
    <source>
        <dbReference type="Proteomes" id="UP000469558"/>
    </source>
</evidence>
<dbReference type="GO" id="GO:0005737">
    <property type="term" value="C:cytoplasm"/>
    <property type="evidence" value="ECO:0007669"/>
    <property type="project" value="TreeGrafter"/>
</dbReference>
<feature type="region of interest" description="Disordered" evidence="2">
    <location>
        <begin position="196"/>
        <end position="229"/>
    </location>
</feature>
<reference evidence="4 5" key="1">
    <citation type="submission" date="2018-05" db="EMBL/GenBank/DDBJ databases">
        <title>Genome sequencing and assembly of the regulated plant pathogen Lachnellula willkommii and related sister species for the development of diagnostic species identification markers.</title>
        <authorList>
            <person name="Giroux E."/>
            <person name="Bilodeau G."/>
        </authorList>
    </citation>
    <scope>NUCLEOTIDE SEQUENCE [LARGE SCALE GENOMIC DNA]</scope>
    <source>
        <strain evidence="4 5">CBS 268.59</strain>
    </source>
</reference>
<dbReference type="GO" id="GO:0052689">
    <property type="term" value="F:carboxylic ester hydrolase activity"/>
    <property type="evidence" value="ECO:0007669"/>
    <property type="project" value="TreeGrafter"/>
</dbReference>
<gene>
    <name evidence="4" type="ORF">LSUE1_G007009</name>
</gene>
<dbReference type="Pfam" id="PF02230">
    <property type="entry name" value="Abhydrolase_2"/>
    <property type="match status" value="2"/>
</dbReference>